<feature type="transmembrane region" description="Helical" evidence="1">
    <location>
        <begin position="27"/>
        <end position="45"/>
    </location>
</feature>
<dbReference type="EMBL" id="CAJNJA010014156">
    <property type="protein sequence ID" value="CAE7336949.1"/>
    <property type="molecule type" value="Genomic_DNA"/>
</dbReference>
<dbReference type="OrthoDB" id="406953at2759"/>
<evidence type="ECO:0000313" key="2">
    <source>
        <dbReference type="EMBL" id="CAE7336949.1"/>
    </source>
</evidence>
<name>A0A812P277_9DINO</name>
<evidence type="ECO:0000313" key="3">
    <source>
        <dbReference type="Proteomes" id="UP000601435"/>
    </source>
</evidence>
<protein>
    <submittedName>
        <fullName evidence="2">Uncharacterized protein</fullName>
    </submittedName>
</protein>
<dbReference type="Proteomes" id="UP000601435">
    <property type="component" value="Unassembled WGS sequence"/>
</dbReference>
<keyword evidence="1" id="KW-0812">Transmembrane</keyword>
<evidence type="ECO:0000256" key="1">
    <source>
        <dbReference type="SAM" id="Phobius"/>
    </source>
</evidence>
<keyword evidence="3" id="KW-1185">Reference proteome</keyword>
<accession>A0A812P277</accession>
<comment type="caution">
    <text evidence="2">The sequence shown here is derived from an EMBL/GenBank/DDBJ whole genome shotgun (WGS) entry which is preliminary data.</text>
</comment>
<gene>
    <name evidence="2" type="ORF">SNEC2469_LOCUS8624</name>
</gene>
<reference evidence="2" key="1">
    <citation type="submission" date="2021-02" db="EMBL/GenBank/DDBJ databases">
        <authorList>
            <person name="Dougan E. K."/>
            <person name="Rhodes N."/>
            <person name="Thang M."/>
            <person name="Chan C."/>
        </authorList>
    </citation>
    <scope>NUCLEOTIDE SEQUENCE</scope>
</reference>
<organism evidence="2 3">
    <name type="scientific">Symbiodinium necroappetens</name>
    <dbReference type="NCBI Taxonomy" id="1628268"/>
    <lineage>
        <taxon>Eukaryota</taxon>
        <taxon>Sar</taxon>
        <taxon>Alveolata</taxon>
        <taxon>Dinophyceae</taxon>
        <taxon>Suessiales</taxon>
        <taxon>Symbiodiniaceae</taxon>
        <taxon>Symbiodinium</taxon>
    </lineage>
</organism>
<feature type="non-terminal residue" evidence="2">
    <location>
        <position position="1"/>
    </location>
</feature>
<keyword evidence="1" id="KW-1133">Transmembrane helix</keyword>
<dbReference type="AlphaFoldDB" id="A0A812P277"/>
<sequence length="50" mass="5273">SYYAGMLTNPPKEEDGEKDMITPTLKFIGYGAVVGFAYLAVFVGVNSGGP</sequence>
<keyword evidence="1" id="KW-0472">Membrane</keyword>
<proteinExistence type="predicted"/>